<dbReference type="PROSITE" id="PS50878">
    <property type="entry name" value="RT_POL"/>
    <property type="match status" value="1"/>
</dbReference>
<dbReference type="GO" id="GO:0003964">
    <property type="term" value="F:RNA-directed DNA polymerase activity"/>
    <property type="evidence" value="ECO:0007669"/>
    <property type="project" value="UniProtKB-KW"/>
</dbReference>
<dbReference type="Pfam" id="PF17919">
    <property type="entry name" value="RT_RNaseH_2"/>
    <property type="match status" value="1"/>
</dbReference>
<proteinExistence type="predicted"/>
<dbReference type="InterPro" id="IPR041588">
    <property type="entry name" value="Integrase_H2C2"/>
</dbReference>
<keyword evidence="4" id="KW-0548">Nucleotidyltransferase</keyword>
<comment type="caution">
    <text evidence="4">The sequence shown here is derived from an EMBL/GenBank/DDBJ whole genome shotgun (WGS) entry which is preliminary data.</text>
</comment>
<dbReference type="InterPro" id="IPR041577">
    <property type="entry name" value="RT_RNaseH_2"/>
</dbReference>
<dbReference type="Pfam" id="PF17921">
    <property type="entry name" value="Integrase_H2C2"/>
    <property type="match status" value="1"/>
</dbReference>
<evidence type="ECO:0000259" key="3">
    <source>
        <dbReference type="PROSITE" id="PS50878"/>
    </source>
</evidence>
<feature type="compositionally biased region" description="Polar residues" evidence="2">
    <location>
        <begin position="626"/>
        <end position="647"/>
    </location>
</feature>
<dbReference type="OrthoDB" id="9909131at2759"/>
<dbReference type="Gene3D" id="1.10.340.70">
    <property type="match status" value="1"/>
</dbReference>
<dbReference type="SUPFAM" id="SSF56672">
    <property type="entry name" value="DNA/RNA polymerases"/>
    <property type="match status" value="1"/>
</dbReference>
<dbReference type="Gene3D" id="3.30.70.270">
    <property type="match status" value="2"/>
</dbReference>
<dbReference type="Gene3D" id="3.10.10.10">
    <property type="entry name" value="HIV Type 1 Reverse Transcriptase, subunit A, domain 1"/>
    <property type="match status" value="1"/>
</dbReference>
<dbReference type="Proteomes" id="UP000017559">
    <property type="component" value="Unassembled WGS sequence"/>
</dbReference>
<dbReference type="HOGENOM" id="CLU_337092_0_0_1"/>
<dbReference type="InterPro" id="IPR043502">
    <property type="entry name" value="DNA/RNA_pol_sf"/>
</dbReference>
<accession>V2WI00</accession>
<name>V2WI00_MONRO</name>
<dbReference type="FunFam" id="3.30.70.270:FF:000020">
    <property type="entry name" value="Transposon Tf2-6 polyprotein-like Protein"/>
    <property type="match status" value="1"/>
</dbReference>
<keyword evidence="5" id="KW-1185">Reference proteome</keyword>
<dbReference type="InterPro" id="IPR000477">
    <property type="entry name" value="RT_dom"/>
</dbReference>
<dbReference type="CDD" id="cd01647">
    <property type="entry name" value="RT_LTR"/>
    <property type="match status" value="1"/>
</dbReference>
<keyword evidence="4" id="KW-0808">Transferase</keyword>
<organism evidence="4 5">
    <name type="scientific">Moniliophthora roreri (strain MCA 2997)</name>
    <name type="common">Cocoa frosty pod rot fungus</name>
    <name type="synonym">Crinipellis roreri</name>
    <dbReference type="NCBI Taxonomy" id="1381753"/>
    <lineage>
        <taxon>Eukaryota</taxon>
        <taxon>Fungi</taxon>
        <taxon>Dikarya</taxon>
        <taxon>Basidiomycota</taxon>
        <taxon>Agaricomycotina</taxon>
        <taxon>Agaricomycetes</taxon>
        <taxon>Agaricomycetidae</taxon>
        <taxon>Agaricales</taxon>
        <taxon>Marasmiineae</taxon>
        <taxon>Marasmiaceae</taxon>
        <taxon>Moniliophthora</taxon>
    </lineage>
</organism>
<evidence type="ECO:0000256" key="2">
    <source>
        <dbReference type="SAM" id="MobiDB-lite"/>
    </source>
</evidence>
<feature type="compositionally biased region" description="Acidic residues" evidence="2">
    <location>
        <begin position="833"/>
        <end position="845"/>
    </location>
</feature>
<dbReference type="Pfam" id="PF00078">
    <property type="entry name" value="RVT_1"/>
    <property type="match status" value="1"/>
</dbReference>
<dbReference type="InterPro" id="IPR050951">
    <property type="entry name" value="Retrovirus_Pol_polyprotein"/>
</dbReference>
<feature type="region of interest" description="Disordered" evidence="2">
    <location>
        <begin position="586"/>
        <end position="710"/>
    </location>
</feature>
<dbReference type="EMBL" id="AWSO01002634">
    <property type="protein sequence ID" value="ESK81197.1"/>
    <property type="molecule type" value="Genomic_DNA"/>
</dbReference>
<dbReference type="PANTHER" id="PTHR37984:SF5">
    <property type="entry name" value="PROTEIN NYNRIN-LIKE"/>
    <property type="match status" value="1"/>
</dbReference>
<evidence type="ECO:0000256" key="1">
    <source>
        <dbReference type="ARBA" id="ARBA00023268"/>
    </source>
</evidence>
<feature type="compositionally biased region" description="Basic residues" evidence="2">
    <location>
        <begin position="659"/>
        <end position="676"/>
    </location>
</feature>
<feature type="domain" description="Reverse transcriptase" evidence="3">
    <location>
        <begin position="1"/>
        <end position="170"/>
    </location>
</feature>
<dbReference type="InterPro" id="IPR043128">
    <property type="entry name" value="Rev_trsase/Diguanyl_cyclase"/>
</dbReference>
<sequence>MASPFFFVAKKEKGALRPTQDYRELNKGTVKNAYPLPLISELLDKLKGATIFTKLDLRNGYNNVRIKDGDQWKAAFKTNRGLFEPTVMFFGLSNSPATFQAFMNDILSDFIDEGWCVVYMDDILIFSKDQKEHRERTERLMRCLKKHDLFLKPEKCEFDVTEVVFLGMVIRPGYITMDPVKLVGIAEWEPPQTVKEVRAFLGFGNFYRKFIGKYAHLTRLLNDLLQKNRKFDWTMQCQLAFDLLKTKFLSEPILVMPDVDKPFVIEADASKWATGAVLKQKEADGEWHPCGYLSKSFSPTERNYEIYDRELLAIYRALMEWKSITQADALSRRSNEQDDVDSDNEDIVVLPDRIFIKGINLVLKDEIAERLGLDDFHKSALEQLLHQGVPPIKSTLTDWRIKGDLLFFQNRVYVPNNVDLCRRIVKSIHETPGVGHPGQWNTIEQVQRDFWWPGMAKFIRSFMDGCVTCQQSKINTHPTRTPIQPLQVTPNSFPFQVCTMDLITDLPECDGLDSILVVADHSSTKGVIFTPCTKTTDATKIVEMLIQHLYKSLLDRLGRQTDGNGYPHPNINDTWSLISRLTSEPAANEARLPADTHPSPKPDNTLIYPDPSPDPDVKPKVESFDSLASSQPGPSTTTDPRNLQTPEATVPPEGGAHTRSWRGGRSRGVRGRGRGRRAGELNPRKRQRPTDSQLEKSDASTDPNDAAHRPRLCPVLDIRLVTAPTNEGLAALHAEGLIRAQTLCQMVTVMTMNGGTMTSPTRTSVENVEKLEEEYDRDAQLLFMGADPQKVRMLSVEERQAMGWQPVSEMPATPRMEDDDDMPEVEDRPDTSYDYDAELYGDGES</sequence>
<reference evidence="4 5" key="1">
    <citation type="journal article" date="2014" name="BMC Genomics">
        <title>Genome and secretome analysis of the hemibiotrophic fungal pathogen, Moniliophthora roreri, which causes frosty pod rot disease of cacao: mechanisms of the biotrophic and necrotrophic phases.</title>
        <authorList>
            <person name="Meinhardt L.W."/>
            <person name="Costa G.G.L."/>
            <person name="Thomazella D.P.T."/>
            <person name="Teixeira P.J.P.L."/>
            <person name="Carazzolle M.F."/>
            <person name="Schuster S.C."/>
            <person name="Carlson J.E."/>
            <person name="Guiltinan M.J."/>
            <person name="Mieczkowski P."/>
            <person name="Farmer A."/>
            <person name="Ramaraj T."/>
            <person name="Crozier J."/>
            <person name="Davis R.E."/>
            <person name="Shao J."/>
            <person name="Melnick R.L."/>
            <person name="Pereira G.A.G."/>
            <person name="Bailey B.A."/>
        </authorList>
    </citation>
    <scope>NUCLEOTIDE SEQUENCE [LARGE SCALE GENOMIC DNA]</scope>
    <source>
        <strain evidence="4 5">MCA 2997</strain>
    </source>
</reference>
<evidence type="ECO:0000313" key="5">
    <source>
        <dbReference type="Proteomes" id="UP000017559"/>
    </source>
</evidence>
<protein>
    <submittedName>
        <fullName evidence="4">Reverse transcriptase-rnase h-integrase</fullName>
    </submittedName>
</protein>
<dbReference type="KEGG" id="mrr:Moror_2272"/>
<evidence type="ECO:0000313" key="4">
    <source>
        <dbReference type="EMBL" id="ESK81197.1"/>
    </source>
</evidence>
<dbReference type="PANTHER" id="PTHR37984">
    <property type="entry name" value="PROTEIN CBG26694"/>
    <property type="match status" value="1"/>
</dbReference>
<feature type="region of interest" description="Disordered" evidence="2">
    <location>
        <begin position="803"/>
        <end position="845"/>
    </location>
</feature>
<keyword evidence="4" id="KW-0695">RNA-directed DNA polymerase</keyword>
<dbReference type="AlphaFoldDB" id="V2WI00"/>
<gene>
    <name evidence="4" type="ORF">Moror_2272</name>
</gene>
<keyword evidence="1" id="KW-0511">Multifunctional enzyme</keyword>